<dbReference type="RefSeq" id="WP_083947372.1">
    <property type="nucleotide sequence ID" value="NZ_LOHZ01000027.1"/>
</dbReference>
<dbReference type="EMBL" id="LOHZ01000027">
    <property type="protein sequence ID" value="KYO66499.1"/>
    <property type="molecule type" value="Genomic_DNA"/>
</dbReference>
<feature type="transmembrane region" description="Helical" evidence="6">
    <location>
        <begin position="262"/>
        <end position="280"/>
    </location>
</feature>
<sequence length="294" mass="31300">MFLIELIASSLRMAVPIILTAIGAVYTERAGVVNIGLEGMMIVGSFWGALGSYYFGPYVGFLFAMAAGAFLALIHAIATVTFRVDQIVSGVALNILAYGSSRFLSQAFFKMATTTPHVNGLFKLKIPLLGETSPVIILALILVPVAGYILEKTVFGLRLRSVGENPLAADTLGINVFKMKYAGVIISGVLAGLAGAYLALEHTGMYVEGMTQGKGYIALAAMIFGNWTPKGALWASLLFGFAESLSFRVVQNAVIPYQFIKMIPYVLTLAVLAGVVRKSTPPAADGVPYERGTK</sequence>
<dbReference type="OrthoDB" id="9792579at2"/>
<dbReference type="Pfam" id="PF02653">
    <property type="entry name" value="BPD_transp_2"/>
    <property type="match status" value="1"/>
</dbReference>
<feature type="transmembrane region" description="Helical" evidence="6">
    <location>
        <begin position="61"/>
        <end position="84"/>
    </location>
</feature>
<evidence type="ECO:0000313" key="7">
    <source>
        <dbReference type="EMBL" id="KYO66499.1"/>
    </source>
</evidence>
<dbReference type="STRING" id="520767.ATZ99_11270"/>
<dbReference type="CDD" id="cd06580">
    <property type="entry name" value="TM_PBP1_transp_TpRbsC_like"/>
    <property type="match status" value="1"/>
</dbReference>
<dbReference type="AlphaFoldDB" id="A0A162MKM6"/>
<accession>A0A162MKM6</accession>
<comment type="subcellular location">
    <subcellularLocation>
        <location evidence="1">Cell membrane</location>
        <topology evidence="1">Multi-pass membrane protein</topology>
    </subcellularLocation>
</comment>
<keyword evidence="3 6" id="KW-0812">Transmembrane</keyword>
<feature type="transmembrane region" description="Helical" evidence="6">
    <location>
        <begin position="91"/>
        <end position="112"/>
    </location>
</feature>
<feature type="transmembrane region" description="Helical" evidence="6">
    <location>
        <begin position="181"/>
        <end position="200"/>
    </location>
</feature>
<feature type="transmembrane region" description="Helical" evidence="6">
    <location>
        <begin position="6"/>
        <end position="26"/>
    </location>
</feature>
<dbReference type="Proteomes" id="UP000075737">
    <property type="component" value="Unassembled WGS sequence"/>
</dbReference>
<evidence type="ECO:0000256" key="1">
    <source>
        <dbReference type="ARBA" id="ARBA00004651"/>
    </source>
</evidence>
<evidence type="ECO:0000256" key="5">
    <source>
        <dbReference type="ARBA" id="ARBA00023136"/>
    </source>
</evidence>
<evidence type="ECO:0008006" key="9">
    <source>
        <dbReference type="Google" id="ProtNLM"/>
    </source>
</evidence>
<protein>
    <recommendedName>
        <fullName evidence="9">ABC transporter permease</fullName>
    </recommendedName>
</protein>
<keyword evidence="8" id="KW-1185">Reference proteome</keyword>
<keyword evidence="5 6" id="KW-0472">Membrane</keyword>
<reference evidence="7 8" key="1">
    <citation type="submission" date="2015-12" db="EMBL/GenBank/DDBJ databases">
        <title>Draft genome of Thermovenabulum gondwanense isolated from a red thermophilic microbial mat colonisisng an outflow channel of a bore well.</title>
        <authorList>
            <person name="Patel B.K."/>
        </authorList>
    </citation>
    <scope>NUCLEOTIDE SEQUENCE [LARGE SCALE GENOMIC DNA]</scope>
    <source>
        <strain evidence="7 8">R270</strain>
    </source>
</reference>
<name>A0A162MKM6_9FIRM</name>
<evidence type="ECO:0000256" key="4">
    <source>
        <dbReference type="ARBA" id="ARBA00022989"/>
    </source>
</evidence>
<feature type="transmembrane region" description="Helical" evidence="6">
    <location>
        <begin position="132"/>
        <end position="150"/>
    </location>
</feature>
<evidence type="ECO:0000256" key="3">
    <source>
        <dbReference type="ARBA" id="ARBA00022692"/>
    </source>
</evidence>
<evidence type="ECO:0000256" key="2">
    <source>
        <dbReference type="ARBA" id="ARBA00022475"/>
    </source>
</evidence>
<gene>
    <name evidence="7" type="ORF">ATZ99_11270</name>
</gene>
<feature type="transmembrane region" description="Helical" evidence="6">
    <location>
        <begin position="33"/>
        <end position="55"/>
    </location>
</feature>
<dbReference type="GO" id="GO:0022857">
    <property type="term" value="F:transmembrane transporter activity"/>
    <property type="evidence" value="ECO:0007669"/>
    <property type="project" value="InterPro"/>
</dbReference>
<dbReference type="InterPro" id="IPR001851">
    <property type="entry name" value="ABC_transp_permease"/>
</dbReference>
<dbReference type="GO" id="GO:0005886">
    <property type="term" value="C:plasma membrane"/>
    <property type="evidence" value="ECO:0007669"/>
    <property type="project" value="UniProtKB-SubCell"/>
</dbReference>
<dbReference type="PANTHER" id="PTHR43370">
    <property type="entry name" value="SUGAR ABC TRANSPORTER INTEGRAL MEMBRANE PROTEIN-RELATED"/>
    <property type="match status" value="1"/>
</dbReference>
<evidence type="ECO:0000256" key="6">
    <source>
        <dbReference type="SAM" id="Phobius"/>
    </source>
</evidence>
<comment type="caution">
    <text evidence="7">The sequence shown here is derived from an EMBL/GenBank/DDBJ whole genome shotgun (WGS) entry which is preliminary data.</text>
</comment>
<organism evidence="7 8">
    <name type="scientific">Thermovenabulum gondwanense</name>
    <dbReference type="NCBI Taxonomy" id="520767"/>
    <lineage>
        <taxon>Bacteria</taxon>
        <taxon>Bacillati</taxon>
        <taxon>Bacillota</taxon>
        <taxon>Clostridia</taxon>
        <taxon>Thermosediminibacterales</taxon>
        <taxon>Thermosediminibacteraceae</taxon>
        <taxon>Thermovenabulum</taxon>
    </lineage>
</organism>
<dbReference type="PANTHER" id="PTHR43370:SF1">
    <property type="entry name" value="GUANOSINE ABC TRANSPORTER PERMEASE PROTEIN NUPQ"/>
    <property type="match status" value="1"/>
</dbReference>
<keyword evidence="2" id="KW-1003">Cell membrane</keyword>
<proteinExistence type="predicted"/>
<keyword evidence="4 6" id="KW-1133">Transmembrane helix</keyword>
<evidence type="ECO:0000313" key="8">
    <source>
        <dbReference type="Proteomes" id="UP000075737"/>
    </source>
</evidence>